<sequence length="179" mass="19672">MSQKGKLDLRILVEASICAALAMVLSALKVNIGWIDISLGQTIIVLFGLRRGLCPGLLAGLLWGLLHFVTGQVYYLSLSQVIIEYIVAFVFGGTAGIFRSKLKSNTTFWIVVASFFATFARFFWHFVAGVIFWSQYAWKGWGAVSYSLVINGTSALLTALIASIVVSFIVNQFPKILQP</sequence>
<dbReference type="OrthoDB" id="9795813at2"/>
<proteinExistence type="predicted"/>
<keyword evidence="3" id="KW-1185">Reference proteome</keyword>
<comment type="caution">
    <text evidence="2">The sequence shown here is derived from an EMBL/GenBank/DDBJ whole genome shotgun (WGS) entry which is preliminary data.</text>
</comment>
<accession>A0A9Q5P0K4</accession>
<dbReference type="AlphaFoldDB" id="A0A9Q5P0K4"/>
<dbReference type="InterPro" id="IPR012651">
    <property type="entry name" value="Thia_Transptr_ThiT"/>
</dbReference>
<protein>
    <submittedName>
        <fullName evidence="2">Energy-coupled thiamine transporter ThiT</fullName>
    </submittedName>
</protein>
<evidence type="ECO:0000313" key="2">
    <source>
        <dbReference type="EMBL" id="OFI47071.1"/>
    </source>
</evidence>
<feature type="transmembrane region" description="Helical" evidence="1">
    <location>
        <begin position="148"/>
        <end position="170"/>
    </location>
</feature>
<evidence type="ECO:0000313" key="3">
    <source>
        <dbReference type="Proteomes" id="UP000177273"/>
    </source>
</evidence>
<evidence type="ECO:0000256" key="1">
    <source>
        <dbReference type="SAM" id="Phobius"/>
    </source>
</evidence>
<dbReference type="Proteomes" id="UP000177273">
    <property type="component" value="Unassembled WGS sequence"/>
</dbReference>
<feature type="transmembrane region" description="Helical" evidence="1">
    <location>
        <begin position="7"/>
        <end position="26"/>
    </location>
</feature>
<reference evidence="3" key="1">
    <citation type="submission" date="2016-09" db="EMBL/GenBank/DDBJ databases">
        <title>Draft genome sequence of a novel species of the family Streptococcaceae isolated from flowers.</title>
        <authorList>
            <person name="Chuah L.-O."/>
            <person name="Yap K.-P."/>
            <person name="Thong K.L."/>
            <person name="Liong M.T."/>
            <person name="Ahmad R."/>
            <person name="Rusul G."/>
        </authorList>
    </citation>
    <scope>NUCLEOTIDE SEQUENCE [LARGE SCALE GENOMIC DNA]</scope>
    <source>
        <strain evidence="3">HibF3</strain>
    </source>
</reference>
<keyword evidence="1" id="KW-0472">Membrane</keyword>
<keyword evidence="1" id="KW-1133">Transmembrane helix</keyword>
<dbReference type="Gene3D" id="1.10.1760.20">
    <property type="match status" value="1"/>
</dbReference>
<gene>
    <name evidence="2" type="ORF">BG262_01715</name>
</gene>
<dbReference type="GO" id="GO:0015234">
    <property type="term" value="F:thiamine transmembrane transporter activity"/>
    <property type="evidence" value="ECO:0007669"/>
    <property type="project" value="InterPro"/>
</dbReference>
<organism evidence="2 3">
    <name type="scientific">Floricoccus penangensis</name>
    <dbReference type="NCBI Taxonomy" id="1859475"/>
    <lineage>
        <taxon>Bacteria</taxon>
        <taxon>Bacillati</taxon>
        <taxon>Bacillota</taxon>
        <taxon>Bacilli</taxon>
        <taxon>Lactobacillales</taxon>
        <taxon>Streptococcaceae</taxon>
        <taxon>Floricoccus</taxon>
    </lineage>
</organism>
<dbReference type="Pfam" id="PF09515">
    <property type="entry name" value="Thia_YuaJ"/>
    <property type="match status" value="1"/>
</dbReference>
<dbReference type="RefSeq" id="WP_070787669.1">
    <property type="nucleotide sequence ID" value="NZ_MKIQ01000026.1"/>
</dbReference>
<feature type="transmembrane region" description="Helical" evidence="1">
    <location>
        <begin position="81"/>
        <end position="98"/>
    </location>
</feature>
<feature type="transmembrane region" description="Helical" evidence="1">
    <location>
        <begin position="110"/>
        <end position="136"/>
    </location>
</feature>
<dbReference type="NCBIfam" id="TIGR02357">
    <property type="entry name" value="ECF_ThiT_YuaJ"/>
    <property type="match status" value="1"/>
</dbReference>
<dbReference type="EMBL" id="MKIQ01000026">
    <property type="protein sequence ID" value="OFI47071.1"/>
    <property type="molecule type" value="Genomic_DNA"/>
</dbReference>
<keyword evidence="1" id="KW-0812">Transmembrane</keyword>
<dbReference type="GO" id="GO:0005886">
    <property type="term" value="C:plasma membrane"/>
    <property type="evidence" value="ECO:0007669"/>
    <property type="project" value="InterPro"/>
</dbReference>
<name>A0A9Q5P0K4_9LACT</name>